<dbReference type="RefSeq" id="WP_074638267.1">
    <property type="nucleotide sequence ID" value="NZ_FNDO01000044.1"/>
</dbReference>
<dbReference type="PANTHER" id="PTHR43976:SF16">
    <property type="entry name" value="SHORT-CHAIN DEHYDROGENASE_REDUCTASE FAMILY PROTEIN"/>
    <property type="match status" value="1"/>
</dbReference>
<organism evidence="4 5">
    <name type="scientific">Bacteroides ovatus</name>
    <dbReference type="NCBI Taxonomy" id="28116"/>
    <lineage>
        <taxon>Bacteria</taxon>
        <taxon>Pseudomonadati</taxon>
        <taxon>Bacteroidota</taxon>
        <taxon>Bacteroidia</taxon>
        <taxon>Bacteroidales</taxon>
        <taxon>Bacteroidaceae</taxon>
        <taxon>Bacteroides</taxon>
    </lineage>
</organism>
<sequence length="269" mass="29908">MQPQVILITGASSGFGKITAQMLSAQGHIVYGTSRKLSEDMNEVKMLVVDVTNSLSIRQAVDRILSEQGRIDVLINNAGVGIGGALELATEKEVNIQMNTNFFGVVNMCREVLPVMRKNRKGKIINISSIGGVMGIPYQGFYSASKFAVEGYSEALALEVHPFNIKVCVVEPGDFNTGFTDNRNISEQTRLDTDYGESFRKSLEIIEKEERNGCHPRKLAAAICKIVERTNPPFRTKVGPWIQVLFAKSRKWLPDAVMQYALRIFYAIK</sequence>
<evidence type="ECO:0000256" key="3">
    <source>
        <dbReference type="RuleBase" id="RU000363"/>
    </source>
</evidence>
<dbReference type="InterPro" id="IPR002347">
    <property type="entry name" value="SDR_fam"/>
</dbReference>
<dbReference type="EMBL" id="FNDO01000044">
    <property type="protein sequence ID" value="SDI41665.1"/>
    <property type="molecule type" value="Genomic_DNA"/>
</dbReference>
<dbReference type="SUPFAM" id="SSF51735">
    <property type="entry name" value="NAD(P)-binding Rossmann-fold domains"/>
    <property type="match status" value="1"/>
</dbReference>
<dbReference type="PRINTS" id="PR00081">
    <property type="entry name" value="GDHRDH"/>
</dbReference>
<keyword evidence="2" id="KW-0560">Oxidoreductase</keyword>
<gene>
    <name evidence="4" type="ORF">SAMN05192582_10446</name>
</gene>
<accession>A0A1G8KE26</accession>
<dbReference type="InterPro" id="IPR020904">
    <property type="entry name" value="Sc_DH/Rdtase_CS"/>
</dbReference>
<dbReference type="PRINTS" id="PR00080">
    <property type="entry name" value="SDRFAMILY"/>
</dbReference>
<dbReference type="InterPro" id="IPR051911">
    <property type="entry name" value="SDR_oxidoreductase"/>
</dbReference>
<proteinExistence type="inferred from homology"/>
<dbReference type="GO" id="GO:0016491">
    <property type="term" value="F:oxidoreductase activity"/>
    <property type="evidence" value="ECO:0007669"/>
    <property type="project" value="UniProtKB-KW"/>
</dbReference>
<dbReference type="AlphaFoldDB" id="A0A1G8KE26"/>
<name>A0A1G8KE26_BACOV</name>
<dbReference type="Gene3D" id="3.40.50.720">
    <property type="entry name" value="NAD(P)-binding Rossmann-like Domain"/>
    <property type="match status" value="1"/>
</dbReference>
<evidence type="ECO:0000256" key="1">
    <source>
        <dbReference type="ARBA" id="ARBA00006484"/>
    </source>
</evidence>
<evidence type="ECO:0000256" key="2">
    <source>
        <dbReference type="ARBA" id="ARBA00023002"/>
    </source>
</evidence>
<evidence type="ECO:0000313" key="4">
    <source>
        <dbReference type="EMBL" id="SDI41665.1"/>
    </source>
</evidence>
<dbReference type="Proteomes" id="UP000181870">
    <property type="component" value="Unassembled WGS sequence"/>
</dbReference>
<dbReference type="CDD" id="cd05374">
    <property type="entry name" value="17beta-HSD-like_SDR_c"/>
    <property type="match status" value="1"/>
</dbReference>
<dbReference type="Pfam" id="PF00106">
    <property type="entry name" value="adh_short"/>
    <property type="match status" value="1"/>
</dbReference>
<dbReference type="PANTHER" id="PTHR43976">
    <property type="entry name" value="SHORT CHAIN DEHYDROGENASE"/>
    <property type="match status" value="1"/>
</dbReference>
<evidence type="ECO:0000313" key="5">
    <source>
        <dbReference type="Proteomes" id="UP000181870"/>
    </source>
</evidence>
<comment type="similarity">
    <text evidence="1 3">Belongs to the short-chain dehydrogenases/reductases (SDR) family.</text>
</comment>
<reference evidence="4 5" key="1">
    <citation type="submission" date="2016-10" db="EMBL/GenBank/DDBJ databases">
        <authorList>
            <person name="de Groot N.N."/>
        </authorList>
    </citation>
    <scope>NUCLEOTIDE SEQUENCE [LARGE SCALE GENOMIC DNA]</scope>
    <source>
        <strain evidence="4 5">NLAE-zl-C57</strain>
    </source>
</reference>
<protein>
    <submittedName>
        <fullName evidence="4">Short-chain dehydrogenase</fullName>
    </submittedName>
</protein>
<dbReference type="PROSITE" id="PS00061">
    <property type="entry name" value="ADH_SHORT"/>
    <property type="match status" value="1"/>
</dbReference>
<dbReference type="InterPro" id="IPR036291">
    <property type="entry name" value="NAD(P)-bd_dom_sf"/>
</dbReference>